<evidence type="ECO:0000259" key="4">
    <source>
        <dbReference type="Pfam" id="PF21447"/>
    </source>
</evidence>
<dbReference type="PIRSF" id="PIRSF001267">
    <property type="entry name" value="Pyrophosphatase_GppA_Ppx"/>
    <property type="match status" value="1"/>
</dbReference>
<dbReference type="InterPro" id="IPR048950">
    <property type="entry name" value="Ppx_GppA_C"/>
</dbReference>
<dbReference type="InterPro" id="IPR043129">
    <property type="entry name" value="ATPase_NBD"/>
</dbReference>
<protein>
    <submittedName>
        <fullName evidence="5">Ppx/GppA family phosphatase</fullName>
    </submittedName>
</protein>
<dbReference type="Gene3D" id="3.30.420.150">
    <property type="entry name" value="Exopolyphosphatase. Domain 2"/>
    <property type="match status" value="1"/>
</dbReference>
<comment type="similarity">
    <text evidence="1">Belongs to the GppA/Ppx family.</text>
</comment>
<proteinExistence type="inferred from homology"/>
<dbReference type="SUPFAM" id="SSF109604">
    <property type="entry name" value="HD-domain/PDEase-like"/>
    <property type="match status" value="1"/>
</dbReference>
<dbReference type="Pfam" id="PF21447">
    <property type="entry name" value="Ppx-GppA_III"/>
    <property type="match status" value="1"/>
</dbReference>
<dbReference type="EMBL" id="CP042829">
    <property type="protein sequence ID" value="QFG03680.1"/>
    <property type="molecule type" value="Genomic_DNA"/>
</dbReference>
<accession>A0ABX6C327</accession>
<dbReference type="InterPro" id="IPR030673">
    <property type="entry name" value="PyroPPase_GppA_Ppx"/>
</dbReference>
<organism evidence="5 6">
    <name type="scientific">Tepidiforma bonchosmolovskayae</name>
    <dbReference type="NCBI Taxonomy" id="2601677"/>
    <lineage>
        <taxon>Bacteria</taxon>
        <taxon>Bacillati</taxon>
        <taxon>Chloroflexota</taxon>
        <taxon>Tepidiformia</taxon>
        <taxon>Tepidiformales</taxon>
        <taxon>Tepidiformaceae</taxon>
        <taxon>Tepidiforma</taxon>
    </lineage>
</organism>
<dbReference type="InterPro" id="IPR050273">
    <property type="entry name" value="GppA/Ppx_hydrolase"/>
</dbReference>
<feature type="domain" description="Ppx/GppA phosphatase C-terminal" evidence="4">
    <location>
        <begin position="336"/>
        <end position="491"/>
    </location>
</feature>
<dbReference type="PANTHER" id="PTHR30005">
    <property type="entry name" value="EXOPOLYPHOSPHATASE"/>
    <property type="match status" value="1"/>
</dbReference>
<keyword evidence="6" id="KW-1185">Reference proteome</keyword>
<evidence type="ECO:0000256" key="2">
    <source>
        <dbReference type="ARBA" id="ARBA00022801"/>
    </source>
</evidence>
<dbReference type="Gene3D" id="1.10.3210.10">
    <property type="entry name" value="Hypothetical protein af1432"/>
    <property type="match status" value="1"/>
</dbReference>
<evidence type="ECO:0000256" key="1">
    <source>
        <dbReference type="ARBA" id="ARBA00007125"/>
    </source>
</evidence>
<reference evidence="5 6" key="2">
    <citation type="submission" date="2019-10" db="EMBL/GenBank/DDBJ databases">
        <title>Thermopilla bonchosmolovskayae gen. nov., sp. nov., a moderately thermophilic Chloroflexi bacterium from a Chukotka hot spring (Arctic, Russia), representing a novel classis Thermopillaia, which include previously uncultivated lineage OLB14.</title>
        <authorList>
            <person name="Kochetkova T.V."/>
            <person name="Zayulina K.S."/>
            <person name="Zhigarkov V.S."/>
            <person name="Minaev N.V."/>
            <person name="Novikov A."/>
            <person name="Toshchakov S.V."/>
            <person name="Elcheninov A.G."/>
            <person name="Kublanov I.V."/>
        </authorList>
    </citation>
    <scope>NUCLEOTIDE SEQUENCE [LARGE SCALE GENOMIC DNA]</scope>
    <source>
        <strain evidence="5 6">3753O</strain>
    </source>
</reference>
<dbReference type="PANTHER" id="PTHR30005:SF0">
    <property type="entry name" value="RETROGRADE REGULATION PROTEIN 2"/>
    <property type="match status" value="1"/>
</dbReference>
<dbReference type="Gene3D" id="3.30.420.40">
    <property type="match status" value="1"/>
</dbReference>
<evidence type="ECO:0000313" key="6">
    <source>
        <dbReference type="Proteomes" id="UP000326331"/>
    </source>
</evidence>
<reference evidence="5 6" key="1">
    <citation type="submission" date="2019-08" db="EMBL/GenBank/DDBJ databases">
        <authorList>
            <person name="Toschakov S.V."/>
        </authorList>
    </citation>
    <scope>NUCLEOTIDE SEQUENCE [LARGE SCALE GENOMIC DNA]</scope>
    <source>
        <strain evidence="5 6">3753O</strain>
    </source>
</reference>
<name>A0ABX6C327_9CHLR</name>
<keyword evidence="2" id="KW-0378">Hydrolase</keyword>
<sequence length="527" mass="57179">MQSTTPVQPPACSRPDPGACWEWIMPVHPRETIAVIDVGSNSVRLLVARALSLTAFEVIDEARYDARLGAGQAGGNLTPEGMERGLRALAIMTQLAESYSPARLLAVGTEALRRAPNADEFLERVRERTGVRIRVLSGFEEAHAGYIGVINSTALTDGYLLDLGGGSLELMAIAGRQLREVQSVPLGAIYSRETYLHSDPPAPREIRALRKAVRRSFIPVAGAPPVLFGTGGAVRNLARIVRIRRRYPLGRLHGLELTRKEVTRLARELSAVPTEARRRIPGVSANRADLLHAAAIVIDEVMDILGAPCLTVSGQGLREGLAWQAIRGESPVLPDVRAASIAGLALANGVDVISAEPTVLAAAALFDATRTLHGLPDADRSLLLDAARLAGIGMHIDYYNRDRHAEYLVHSGDLHGYAHREVVLLAALVRWADSGTPDLSPYRAIIQPDDTRRAAVLASLLGLARAIRRRTPSPIHDVRAVLEGDTLRLQLTASAPIDVELYELENRRRRFEATLRCRLVVEHATGS</sequence>
<feature type="domain" description="Ppx/GppA phosphatase N-terminal" evidence="3">
    <location>
        <begin position="54"/>
        <end position="322"/>
    </location>
</feature>
<dbReference type="Proteomes" id="UP000326331">
    <property type="component" value="Chromosome"/>
</dbReference>
<evidence type="ECO:0000259" key="3">
    <source>
        <dbReference type="Pfam" id="PF02541"/>
    </source>
</evidence>
<dbReference type="Pfam" id="PF02541">
    <property type="entry name" value="Ppx-GppA"/>
    <property type="match status" value="1"/>
</dbReference>
<dbReference type="InterPro" id="IPR003695">
    <property type="entry name" value="Ppx_GppA_N"/>
</dbReference>
<dbReference type="CDD" id="cd24052">
    <property type="entry name" value="ASKHA_NBD_HpPPX-GppA-like"/>
    <property type="match status" value="1"/>
</dbReference>
<evidence type="ECO:0000313" key="5">
    <source>
        <dbReference type="EMBL" id="QFG03680.1"/>
    </source>
</evidence>
<gene>
    <name evidence="5" type="ORF">Tbon_10360</name>
</gene>
<dbReference type="SUPFAM" id="SSF53067">
    <property type="entry name" value="Actin-like ATPase domain"/>
    <property type="match status" value="2"/>
</dbReference>